<feature type="transmembrane region" description="Helical" evidence="6">
    <location>
        <begin position="56"/>
        <end position="76"/>
    </location>
</feature>
<dbReference type="PANTHER" id="PTHR19432:SF76">
    <property type="entry name" value="TRANSPORTER, PUTATIVE (EUROFUNG)-RELATED"/>
    <property type="match status" value="1"/>
</dbReference>
<dbReference type="PANTHER" id="PTHR19432">
    <property type="entry name" value="SUGAR TRANSPORTER"/>
    <property type="match status" value="1"/>
</dbReference>
<dbReference type="SMR" id="A0AA97NN71"/>
<feature type="transmembrane region" description="Helical" evidence="6">
    <location>
        <begin position="335"/>
        <end position="354"/>
    </location>
</feature>
<gene>
    <name evidence="7" type="ORF">OOU_Y34scaffold00979g11</name>
</gene>
<feature type="transmembrane region" description="Helical" evidence="6">
    <location>
        <begin position="534"/>
        <end position="556"/>
    </location>
</feature>
<evidence type="ECO:0000256" key="6">
    <source>
        <dbReference type="SAM" id="Phobius"/>
    </source>
</evidence>
<evidence type="ECO:0000256" key="1">
    <source>
        <dbReference type="ARBA" id="ARBA00004141"/>
    </source>
</evidence>
<organism evidence="7">
    <name type="scientific">Pyricularia oryzae (strain Y34)</name>
    <name type="common">Rice blast fungus</name>
    <name type="synonym">Magnaporthe oryzae</name>
    <dbReference type="NCBI Taxonomy" id="1143189"/>
    <lineage>
        <taxon>Eukaryota</taxon>
        <taxon>Fungi</taxon>
        <taxon>Dikarya</taxon>
        <taxon>Ascomycota</taxon>
        <taxon>Pezizomycotina</taxon>
        <taxon>Sordariomycetes</taxon>
        <taxon>Sordariomycetidae</taxon>
        <taxon>Magnaporthales</taxon>
        <taxon>Pyriculariaceae</taxon>
        <taxon>Pyricularia</taxon>
    </lineage>
</organism>
<sequence>MATWSGRAAIKGGSDTMRMVLLTCNAVGVTFTWGVEMTYCTPYLLSLGLTKGQTSLVWIAGPLSGLIVQPVIGVISDTWTSKWGRRRPFIMMCSVIVAMGLLTLGFTRDIVSFFIPSSAAGAAAAAAAEVPTAIRRDHPENNGFTGFLTIALAVLALYTTDFAINAVMSCARSLIVDTLPMHKQQDGAAWASRMSAIGHILGYGAGAIDLVALLGTTLGETQFKQLTLIAASGILFFSTLTCWAVSERVLVAPAPEPKGLVAGGERFKVPRQIWSTLMTLPVRIQAICWAVFWSWIGWYPFLIYSSTWVGETYFRYDVPADAKSSSDALGEMGRIGSYALTVYSIITFLGAWLIPPLVRSPEDDDEDDDGIPVTSQAAKSQSFLHSWFPGVARSLGQLGHLKPDLLTVWTFGYIMFAFAMFMAPLASSFRFATILVALCGIPWTISMWAPTALMGVEVNRMTHGITGQPYRRLSTSSAVELLTPVIRVNGEETEVVAAAAAPSSAPQAALLEDGNGTRVGGGGGELSGIYFGILNIYTTLPQFIGTFISAVVFAILEPGKSPELSHGGGGEELPQAPSDGPNAIGICLFIGAISAVGAAYATRRLRYL</sequence>
<keyword evidence="3 6" id="KW-0812">Transmembrane</keyword>
<feature type="transmembrane region" description="Helical" evidence="6">
    <location>
        <begin position="88"/>
        <end position="107"/>
    </location>
</feature>
<name>A0AA97NN71_PYRO3</name>
<dbReference type="Proteomes" id="UP000011086">
    <property type="component" value="Unassembled WGS sequence"/>
</dbReference>
<feature type="transmembrane region" description="Helical" evidence="6">
    <location>
        <begin position="405"/>
        <end position="425"/>
    </location>
</feature>
<feature type="transmembrane region" description="Helical" evidence="6">
    <location>
        <begin position="226"/>
        <end position="246"/>
    </location>
</feature>
<keyword evidence="2" id="KW-0813">Transport</keyword>
<dbReference type="GO" id="GO:0005886">
    <property type="term" value="C:plasma membrane"/>
    <property type="evidence" value="ECO:0007669"/>
    <property type="project" value="TreeGrafter"/>
</dbReference>
<protein>
    <submittedName>
        <fullName evidence="7">General alpha-glucoside permease</fullName>
    </submittedName>
</protein>
<evidence type="ECO:0000313" key="7">
    <source>
        <dbReference type="EMBL" id="ELQ33228.1"/>
    </source>
</evidence>
<dbReference type="Pfam" id="PF13347">
    <property type="entry name" value="MFS_2"/>
    <property type="match status" value="1"/>
</dbReference>
<comment type="subcellular location">
    <subcellularLocation>
        <location evidence="1">Membrane</location>
        <topology evidence="1">Multi-pass membrane protein</topology>
    </subcellularLocation>
</comment>
<keyword evidence="5 6" id="KW-0472">Membrane</keyword>
<evidence type="ECO:0000256" key="5">
    <source>
        <dbReference type="ARBA" id="ARBA00023136"/>
    </source>
</evidence>
<feature type="transmembrane region" description="Helical" evidence="6">
    <location>
        <begin position="146"/>
        <end position="168"/>
    </location>
</feature>
<dbReference type="Gene3D" id="1.20.1250.20">
    <property type="entry name" value="MFS general substrate transporter like domains"/>
    <property type="match status" value="1"/>
</dbReference>
<feature type="transmembrane region" description="Helical" evidence="6">
    <location>
        <begin position="431"/>
        <end position="453"/>
    </location>
</feature>
<keyword evidence="4 6" id="KW-1133">Transmembrane helix</keyword>
<dbReference type="GO" id="GO:0008506">
    <property type="term" value="F:sucrose:proton symporter activity"/>
    <property type="evidence" value="ECO:0007669"/>
    <property type="project" value="TreeGrafter"/>
</dbReference>
<dbReference type="AlphaFoldDB" id="A0AA97NN71"/>
<evidence type="ECO:0000256" key="4">
    <source>
        <dbReference type="ARBA" id="ARBA00022989"/>
    </source>
</evidence>
<reference evidence="7" key="1">
    <citation type="journal article" date="2012" name="PLoS Genet.">
        <title>Comparative analysis of the genomes of two field isolates of the rice blast fungus Magnaporthe oryzae.</title>
        <authorList>
            <person name="Xue M."/>
            <person name="Yang J."/>
            <person name="Li Z."/>
            <person name="Hu S."/>
            <person name="Yao N."/>
            <person name="Dean R.A."/>
            <person name="Zhao W."/>
            <person name="Shen M."/>
            <person name="Zhang H."/>
            <person name="Li C."/>
            <person name="Liu L."/>
            <person name="Cao L."/>
            <person name="Xu X."/>
            <person name="Xing Y."/>
            <person name="Hsiang T."/>
            <person name="Zhang Z."/>
            <person name="Xu J.R."/>
            <person name="Peng Y.L."/>
        </authorList>
    </citation>
    <scope>NUCLEOTIDE SEQUENCE</scope>
    <source>
        <strain evidence="7">Y34</strain>
    </source>
</reference>
<dbReference type="EMBL" id="JH793848">
    <property type="protein sequence ID" value="ELQ33228.1"/>
    <property type="molecule type" value="Genomic_DNA"/>
</dbReference>
<accession>A0AA97NN71</accession>
<feature type="transmembrane region" description="Helical" evidence="6">
    <location>
        <begin position="188"/>
        <end position="214"/>
    </location>
</feature>
<evidence type="ECO:0000256" key="3">
    <source>
        <dbReference type="ARBA" id="ARBA00022692"/>
    </source>
</evidence>
<dbReference type="InterPro" id="IPR036259">
    <property type="entry name" value="MFS_trans_sf"/>
</dbReference>
<dbReference type="SUPFAM" id="SSF103473">
    <property type="entry name" value="MFS general substrate transporter"/>
    <property type="match status" value="1"/>
</dbReference>
<feature type="transmembrane region" description="Helical" evidence="6">
    <location>
        <begin position="583"/>
        <end position="602"/>
    </location>
</feature>
<evidence type="ECO:0000256" key="2">
    <source>
        <dbReference type="ARBA" id="ARBA00022448"/>
    </source>
</evidence>
<feature type="transmembrane region" description="Helical" evidence="6">
    <location>
        <begin position="20"/>
        <end position="44"/>
    </location>
</feature>
<proteinExistence type="predicted"/>